<sequence length="2028" mass="214804">MRRLRTLLSGPARRPGLARASALLSAAALALTGVVTSTTATSPARAEDAISSVTLVGSLQNELGCAEDWAPACTTTAMTDPDGDGVYSYTADVPAGKYEIKVALNGTWDLSYGRNGAAGGENIPVTLAGPAKLTFTWDRTSHRLGLRAAEPTGAYTAADDALVAAPVRQGMNEHFYFVLTDRFANGDPSNDQGGLTGGPGVTGFDPTNEGYYHGGDLRGIIDKLDYIQSLGTTAVWLTPSFTNQPVQGEGENQSAGYHGYWITDFTSIDPHLGGNAALAELRDALHARGMRLYLDIVTNHTADLIDYQEKTYTYVDTATKPYKDASGQVVDVSALANTEPFPTLDAATSFPYTPVRRGQVVPEALNDVTLYHNRGDSTWAGESVTMGDFVGLDDLMTENPKVEQTFEEVYKAWIDFGVDGFRIDTAKHVNFEFWQQWTKAIDAHAATKNPGFFTFGEVYDADATKTSPYSRRTGMDATLDFAFQASALGFAKGRPTNNLSKLFSTDDYYTTAHSSVYAQPTFLGNHDMGRIGYLLAGGAGSAENLQRDQLAHSLMYLTRGQPVVYYGDEQGFAGTGGDKAARQDMFATQVAAYANQPLVDGSNAGATERYSTATPLYQHISALATLRASHKALASGSQVELYAHDDAGVYALARVDRTEKTEYLVALNNSTEAATATFSTLTPGATYTALHGRSESLSADAAGSVTLTVPALSAVVLKADRQVASGSPEVTFTTPAGADLSGPTAEVAATTTAHRWAETTFSYRPLGTSQWTTIGTAEDDTPRVFADLSALATGTVLELRAVTVDAAGGKAAVSTTAVVGADLTGVAPPAPPAAPIDGLEVTVPGSHNTEMGCGTDWAPDCKEARLTQDPESRLYTGTFEIPAGEWDYKVAIGGSWDENYGANGVAGGENIRYRSPGGKVTFFYDARSHRVWNNATDPVITLPGSFQKALGCTQGDGNWQPACLASVMTPNGDGTWTFRTDQIPSGSYEVKVAHNQSWDENYGVDGVKGGQNYSFSVTGGKEVVFTYTLATHLLKIEAADPPLPGAGEQRAYWVDEQTLAWPVSLLPEGVTREQAVASGNAGLSWKLVASSDASAVATPEGVTGEVTSTDLTVTGDLPEDAVKARPNLLGYIALSTGGVLDRAAVEKALSGQLLVTQTKDAKVQAVTGVQTAPVLDALYAQAAGQAPLGVTWDGERPDFALWAPTAQAVTLLTWETGQATGSAPLAAGDAVRHEAVRGQDGRWTVANTDGKITAGSQYLWEVKVYAPTTGKVEVNTITDPYSVALTVDSTRSVAVDLAHPELAPEQWRSAQAPAVVNDSARSIYELHVRDFSAGDQSVPQEERGTYLAFTRSDSQGMQHLKALAEAGINTVHLLPTFDIATVREDRSQQQTAQVPQAGPADEAQQAAVASTAETDAYNWGYDPYHYSAPEGSYATDGHQDGGDRTYQFRQMVGALHATGLQVVLDEVYNHTTTSGQAPTAVLDRVVPGYYQRLNAKGAVETSTCCSNTATENALMERLMVDSVVLWAKQYKVDGFRFDLMGHHSAGTMQRVRAALDQLTVEADGVDGKAIYLYGEGWNFGEVKDDALFPQARQGQLDGTGIGSFNDRLRDGVHGGGPFDADHRVNQGFGTGQYTDPSGLSGRTEEEERASLLHNTDLVKLGMAGNLKDYELVTADGSVKKGSELDYNGQSAGYASQPQESVNYVDAHDNETLYDLGVYKLPVGTSMADRVRMNTVSLSTVALGQSPAFWAAGTEILRSKSLDRDSYNSGDYFNAIDWSGQDNGFGKGLPVAGPNKAKWELMRPLLADPSLKPGPADIAASKAQALDLLRIRRSTPLFSLGSAELVKAKVTFPGSGSHAQPGVINMLVDDRPTAERSADGDVDPRLAGVLTVVNASAKETTQTLPELVGRRFTLHTVQLEGADEVVRSATFDLATGTVSVPARTTAVFVEVQEGGQAAPQPTPTPTPLATAPGTPLATAPATPGVGAPGQSGKPGKGLPVTGANVVGLLLVAGGLVAAGTLAVRRRRRA</sequence>
<keyword evidence="2" id="KW-0134">Cell wall</keyword>
<feature type="domain" description="Gram-positive cocci surface proteins LPxTG" evidence="9">
    <location>
        <begin position="1997"/>
        <end position="2028"/>
    </location>
</feature>
<keyword evidence="5" id="KW-0572">Peptidoglycan-anchor</keyword>
<evidence type="ECO:0000259" key="9">
    <source>
        <dbReference type="PROSITE" id="PS50847"/>
    </source>
</evidence>
<dbReference type="Pfam" id="PF11852">
    <property type="entry name" value="Pullul_strch_C"/>
    <property type="match status" value="1"/>
</dbReference>
<evidence type="ECO:0000313" key="10">
    <source>
        <dbReference type="EMBL" id="QQM67242.1"/>
    </source>
</evidence>
<feature type="compositionally biased region" description="Low complexity" evidence="6">
    <location>
        <begin position="1966"/>
        <end position="1984"/>
    </location>
</feature>
<dbReference type="GO" id="GO:0005975">
    <property type="term" value="P:carbohydrate metabolic process"/>
    <property type="evidence" value="ECO:0007669"/>
    <property type="project" value="InterPro"/>
</dbReference>
<dbReference type="SUPFAM" id="SSF51011">
    <property type="entry name" value="Glycosyl hydrolase domain"/>
    <property type="match status" value="2"/>
</dbReference>
<feature type="region of interest" description="Disordered" evidence="6">
    <location>
        <begin position="1623"/>
        <end position="1643"/>
    </location>
</feature>
<dbReference type="CDD" id="cd02860">
    <property type="entry name" value="E_set_Pullulanase"/>
    <property type="match status" value="1"/>
</dbReference>
<dbReference type="Pfam" id="PF02806">
    <property type="entry name" value="Alpha-amylase_C"/>
    <property type="match status" value="1"/>
</dbReference>
<evidence type="ECO:0000313" key="11">
    <source>
        <dbReference type="Proteomes" id="UP000595895"/>
    </source>
</evidence>
<feature type="compositionally biased region" description="Gly residues" evidence="6">
    <location>
        <begin position="1985"/>
        <end position="1994"/>
    </location>
</feature>
<dbReference type="Pfam" id="PF22058">
    <property type="entry name" value="X25_BaPul_like"/>
    <property type="match status" value="3"/>
</dbReference>
<dbReference type="KEGG" id="awe:JG540_09630"/>
<feature type="signal peptide" evidence="8">
    <location>
        <begin position="1"/>
        <end position="30"/>
    </location>
</feature>
<dbReference type="Pfam" id="PF17967">
    <property type="entry name" value="Pullulanase_N2"/>
    <property type="match status" value="1"/>
</dbReference>
<keyword evidence="7" id="KW-0472">Membrane</keyword>
<dbReference type="CDD" id="cd11341">
    <property type="entry name" value="AmyAc_Pullulanase_LD-like"/>
    <property type="match status" value="1"/>
</dbReference>
<dbReference type="SUPFAM" id="SSF51445">
    <property type="entry name" value="(Trans)glycosidases"/>
    <property type="match status" value="2"/>
</dbReference>
<dbReference type="Gene3D" id="2.60.40.10">
    <property type="entry name" value="Immunoglobulins"/>
    <property type="match status" value="4"/>
</dbReference>
<keyword evidence="3" id="KW-0964">Secreted</keyword>
<dbReference type="Pfam" id="PF00128">
    <property type="entry name" value="Alpha-amylase"/>
    <property type="match status" value="1"/>
</dbReference>
<dbReference type="RefSeq" id="WP_200275644.1">
    <property type="nucleotide sequence ID" value="NZ_CP066802.1"/>
</dbReference>
<keyword evidence="7" id="KW-1133">Transmembrane helix</keyword>
<reference evidence="10 11" key="1">
    <citation type="submission" date="2020-12" db="EMBL/GenBank/DDBJ databases">
        <authorList>
            <person name="Zhou J."/>
        </authorList>
    </citation>
    <scope>NUCLEOTIDE SEQUENCE [LARGE SCALE GENOMIC DNA]</scope>
    <source>
        <strain evidence="10 11">CCUG 61299</strain>
    </source>
</reference>
<dbReference type="InterPro" id="IPR017853">
    <property type="entry name" value="GH"/>
</dbReference>
<gene>
    <name evidence="10" type="primary">pulA</name>
    <name evidence="10" type="ORF">JG540_09630</name>
</gene>
<dbReference type="InterPro" id="IPR040671">
    <property type="entry name" value="Pullulanase_N2"/>
</dbReference>
<dbReference type="InterPro" id="IPR006048">
    <property type="entry name" value="A-amylase/branching_C"/>
</dbReference>
<dbReference type="SUPFAM" id="SSF81296">
    <property type="entry name" value="E set domains"/>
    <property type="match status" value="2"/>
</dbReference>
<dbReference type="InterPro" id="IPR011839">
    <property type="entry name" value="Pullul_strch"/>
</dbReference>
<evidence type="ECO:0000256" key="4">
    <source>
        <dbReference type="ARBA" id="ARBA00022729"/>
    </source>
</evidence>
<dbReference type="CDD" id="cd11339">
    <property type="entry name" value="AmyAc_bac_CMD_like_2"/>
    <property type="match status" value="1"/>
</dbReference>
<keyword evidence="11" id="KW-1185">Reference proteome</keyword>
<dbReference type="GO" id="GO:0051060">
    <property type="term" value="F:pullulanase activity"/>
    <property type="evidence" value="ECO:0007669"/>
    <property type="project" value="InterPro"/>
</dbReference>
<dbReference type="PROSITE" id="PS50847">
    <property type="entry name" value="GRAM_POS_ANCHORING"/>
    <property type="match status" value="1"/>
</dbReference>
<dbReference type="InterPro" id="IPR019931">
    <property type="entry name" value="LPXTG_anchor"/>
</dbReference>
<dbReference type="EMBL" id="CP066802">
    <property type="protein sequence ID" value="QQM67242.1"/>
    <property type="molecule type" value="Genomic_DNA"/>
</dbReference>
<keyword evidence="7" id="KW-0812">Transmembrane</keyword>
<accession>A0A7T7S254</accession>
<dbReference type="InterPro" id="IPR004193">
    <property type="entry name" value="Glyco_hydro_13_N"/>
</dbReference>
<dbReference type="InterPro" id="IPR013783">
    <property type="entry name" value="Ig-like_fold"/>
</dbReference>
<dbReference type="Gene3D" id="2.60.40.1180">
    <property type="entry name" value="Golgi alpha-mannosidase II"/>
    <property type="match status" value="2"/>
</dbReference>
<organism evidence="10 11">
    <name type="scientific">Actinomyces weissii</name>
    <dbReference type="NCBI Taxonomy" id="675090"/>
    <lineage>
        <taxon>Bacteria</taxon>
        <taxon>Bacillati</taxon>
        <taxon>Actinomycetota</taxon>
        <taxon>Actinomycetes</taxon>
        <taxon>Actinomycetales</taxon>
        <taxon>Actinomycetaceae</taxon>
        <taxon>Actinomyces</taxon>
    </lineage>
</organism>
<dbReference type="InterPro" id="IPR054409">
    <property type="entry name" value="X25_BaPul-like"/>
</dbReference>
<feature type="region of interest" description="Disordered" evidence="6">
    <location>
        <begin position="1953"/>
        <end position="1995"/>
    </location>
</feature>
<evidence type="ECO:0000256" key="6">
    <source>
        <dbReference type="SAM" id="MobiDB-lite"/>
    </source>
</evidence>
<dbReference type="Pfam" id="PF02922">
    <property type="entry name" value="CBM_48"/>
    <property type="match status" value="1"/>
</dbReference>
<evidence type="ECO:0000256" key="7">
    <source>
        <dbReference type="SAM" id="Phobius"/>
    </source>
</evidence>
<dbReference type="NCBIfam" id="TIGR02103">
    <property type="entry name" value="pullul_strch"/>
    <property type="match status" value="1"/>
</dbReference>
<protein>
    <submittedName>
        <fullName evidence="10">Pullulanase-type alpha-1,6-glucosidase</fullName>
    </submittedName>
</protein>
<dbReference type="PANTHER" id="PTHR43002">
    <property type="entry name" value="GLYCOGEN DEBRANCHING ENZYME"/>
    <property type="match status" value="1"/>
</dbReference>
<evidence type="ECO:0000256" key="1">
    <source>
        <dbReference type="ARBA" id="ARBA00008061"/>
    </source>
</evidence>
<feature type="chain" id="PRO_5039254924" evidence="8">
    <location>
        <begin position="31"/>
        <end position="2028"/>
    </location>
</feature>
<dbReference type="Gene3D" id="2.60.40.1130">
    <property type="entry name" value="Rab geranylgeranyltransferase alpha-subunit, insert domain"/>
    <property type="match status" value="1"/>
</dbReference>
<evidence type="ECO:0000256" key="2">
    <source>
        <dbReference type="ARBA" id="ARBA00022512"/>
    </source>
</evidence>
<evidence type="ECO:0000256" key="3">
    <source>
        <dbReference type="ARBA" id="ARBA00022525"/>
    </source>
</evidence>
<dbReference type="Gene3D" id="3.20.20.80">
    <property type="entry name" value="Glycosidases"/>
    <property type="match status" value="2"/>
</dbReference>
<dbReference type="InterPro" id="IPR024561">
    <property type="entry name" value="Pullul_strch_C"/>
</dbReference>
<dbReference type="InterPro" id="IPR013780">
    <property type="entry name" value="Glyco_hydro_b"/>
</dbReference>
<comment type="similarity">
    <text evidence="1">Belongs to the glycosyl hydrolase 13 family.</text>
</comment>
<dbReference type="InterPro" id="IPR006047">
    <property type="entry name" value="GH13_cat_dom"/>
</dbReference>
<feature type="transmembrane region" description="Helical" evidence="7">
    <location>
        <begin position="2004"/>
        <end position="2022"/>
    </location>
</feature>
<keyword evidence="4 8" id="KW-0732">Signal</keyword>
<evidence type="ECO:0000256" key="5">
    <source>
        <dbReference type="ARBA" id="ARBA00023088"/>
    </source>
</evidence>
<dbReference type="Proteomes" id="UP000595895">
    <property type="component" value="Chromosome"/>
</dbReference>
<proteinExistence type="inferred from homology"/>
<name>A0A7T7S254_9ACTO</name>
<evidence type="ECO:0000256" key="8">
    <source>
        <dbReference type="SAM" id="SignalP"/>
    </source>
</evidence>
<dbReference type="GO" id="GO:0043169">
    <property type="term" value="F:cation binding"/>
    <property type="evidence" value="ECO:0007669"/>
    <property type="project" value="InterPro"/>
</dbReference>
<dbReference type="SMART" id="SM00642">
    <property type="entry name" value="Aamy"/>
    <property type="match status" value="1"/>
</dbReference>
<dbReference type="InterPro" id="IPR014756">
    <property type="entry name" value="Ig_E-set"/>
</dbReference>
<dbReference type="CDD" id="cd12962">
    <property type="entry name" value="X25_BaPul_like"/>
    <property type="match status" value="3"/>
</dbReference>